<keyword evidence="5" id="KW-0677">Repeat</keyword>
<accession>A0A6P7XS01</accession>
<feature type="region of interest" description="Disordered" evidence="8">
    <location>
        <begin position="373"/>
        <end position="449"/>
    </location>
</feature>
<evidence type="ECO:0000256" key="4">
    <source>
        <dbReference type="ARBA" id="ARBA00022701"/>
    </source>
</evidence>
<gene>
    <name evidence="10" type="primary">LOC115466372</name>
</gene>
<dbReference type="GO" id="GO:0008017">
    <property type="term" value="F:microtubule binding"/>
    <property type="evidence" value="ECO:0007669"/>
    <property type="project" value="InterPro"/>
</dbReference>
<protein>
    <recommendedName>
        <fullName evidence="7">Microtubule-associated protein</fullName>
    </recommendedName>
</protein>
<dbReference type="Pfam" id="PF00418">
    <property type="entry name" value="Tubulin-binding"/>
    <property type="match status" value="4"/>
</dbReference>
<keyword evidence="3" id="KW-0597">Phosphoprotein</keyword>
<evidence type="ECO:0000256" key="2">
    <source>
        <dbReference type="ARBA" id="ARBA00022490"/>
    </source>
</evidence>
<dbReference type="PANTHER" id="PTHR11501:SF16">
    <property type="entry name" value="MICROTUBULE-ASSOCIATED PROTEIN 4"/>
    <property type="match status" value="1"/>
</dbReference>
<comment type="subcellular location">
    <subcellularLocation>
        <location evidence="1 7">Cytoplasm</location>
        <location evidence="1 7">Cytoskeleton</location>
    </subcellularLocation>
</comment>
<feature type="compositionally biased region" description="Polar residues" evidence="8">
    <location>
        <begin position="32"/>
        <end position="45"/>
    </location>
</feature>
<dbReference type="GeneID" id="115466372"/>
<dbReference type="PROSITE" id="PS00229">
    <property type="entry name" value="TAU_MAP_1"/>
    <property type="match status" value="3"/>
</dbReference>
<dbReference type="AlphaFoldDB" id="A0A6P7XS01"/>
<dbReference type="InterPro" id="IPR027324">
    <property type="entry name" value="MAP2/MAP4/Tau"/>
</dbReference>
<dbReference type="InterPro" id="IPR001084">
    <property type="entry name" value="MAP_tubulin-bd_rpt"/>
</dbReference>
<dbReference type="PANTHER" id="PTHR11501">
    <property type="entry name" value="MICROTUBULE-ASSOCIATED PROTEIN"/>
    <property type="match status" value="1"/>
</dbReference>
<evidence type="ECO:0000256" key="7">
    <source>
        <dbReference type="RuleBase" id="RU000686"/>
    </source>
</evidence>
<keyword evidence="4 7" id="KW-0493">Microtubule</keyword>
<dbReference type="GO" id="GO:0005874">
    <property type="term" value="C:microtubule"/>
    <property type="evidence" value="ECO:0007669"/>
    <property type="project" value="UniProtKB-KW"/>
</dbReference>
<evidence type="ECO:0000256" key="3">
    <source>
        <dbReference type="ARBA" id="ARBA00022553"/>
    </source>
</evidence>
<feature type="compositionally biased region" description="Basic and acidic residues" evidence="8">
    <location>
        <begin position="85"/>
        <end position="94"/>
    </location>
</feature>
<dbReference type="GO" id="GO:0031175">
    <property type="term" value="P:neuron projection development"/>
    <property type="evidence" value="ECO:0007669"/>
    <property type="project" value="TreeGrafter"/>
</dbReference>
<dbReference type="OrthoDB" id="9378527at2759"/>
<dbReference type="RefSeq" id="XP_030053460.1">
    <property type="nucleotide sequence ID" value="XM_030197600.1"/>
</dbReference>
<keyword evidence="2 7" id="KW-0963">Cytoplasm</keyword>
<dbReference type="KEGG" id="muo:115466372"/>
<feature type="compositionally biased region" description="Polar residues" evidence="8">
    <location>
        <begin position="53"/>
        <end position="78"/>
    </location>
</feature>
<evidence type="ECO:0000256" key="5">
    <source>
        <dbReference type="ARBA" id="ARBA00022737"/>
    </source>
</evidence>
<evidence type="ECO:0000256" key="1">
    <source>
        <dbReference type="ARBA" id="ARBA00004245"/>
    </source>
</evidence>
<evidence type="ECO:0000256" key="8">
    <source>
        <dbReference type="SAM" id="MobiDB-lite"/>
    </source>
</evidence>
<feature type="compositionally biased region" description="Basic and acidic residues" evidence="8">
    <location>
        <begin position="212"/>
        <end position="224"/>
    </location>
</feature>
<evidence type="ECO:0000256" key="6">
    <source>
        <dbReference type="ARBA" id="ARBA00023212"/>
    </source>
</evidence>
<feature type="compositionally biased region" description="Polar residues" evidence="8">
    <location>
        <begin position="438"/>
        <end position="449"/>
    </location>
</feature>
<keyword evidence="6 7" id="KW-0206">Cytoskeleton</keyword>
<dbReference type="Proteomes" id="UP000515156">
    <property type="component" value="Chromosome 1"/>
</dbReference>
<name>A0A6P7XS01_9AMPH</name>
<keyword evidence="9" id="KW-1185">Reference proteome</keyword>
<evidence type="ECO:0000313" key="10">
    <source>
        <dbReference type="RefSeq" id="XP_030053460.1"/>
    </source>
</evidence>
<sequence length="449" mass="46877">MAMFGILNLSLQTTRGVDTKSPLKSPEKRTAISKTPTTASGTTVKASPVAPRTPTSTSVDANNSMTGSVQKTTASTPKRPTAIKNDVKSADTKKSGSTIKSAAELSRPKTSPVNSSRSNTTTPTAPGGASSTGTAPNRPKPLKQALAKPASDSTTDTKKLSTVRVPPPKPSTVPKQTRPASAPAPDLKNVRSKIGSTDNMKHQPGGGKAKVTKPESSDPARKFEPPPVTRKAAVKTAVIKERAQKQTDGKAKVTKLKSADPACKSEPLPVTRTAAVKTAVTKESAQKQTDGKVQIVSKKVNYNHVQSKCGSKDNIKHVPGGGNVFIQTKKVDVSKVASKCGSKTNIKHKPGGGDVKIESHKINLKGKVQSKVGSLDNMGHVPAGGNVKTEGSEEAGEWAQTPENGDLAAPQGLAGNEMRENGVGEETVLAEGGDQREIQSFSTQIQETN</sequence>
<evidence type="ECO:0000313" key="9">
    <source>
        <dbReference type="Proteomes" id="UP000515156"/>
    </source>
</evidence>
<organism evidence="9 10">
    <name type="scientific">Microcaecilia unicolor</name>
    <dbReference type="NCBI Taxonomy" id="1415580"/>
    <lineage>
        <taxon>Eukaryota</taxon>
        <taxon>Metazoa</taxon>
        <taxon>Chordata</taxon>
        <taxon>Craniata</taxon>
        <taxon>Vertebrata</taxon>
        <taxon>Euteleostomi</taxon>
        <taxon>Amphibia</taxon>
        <taxon>Gymnophiona</taxon>
        <taxon>Siphonopidae</taxon>
        <taxon>Microcaecilia</taxon>
    </lineage>
</organism>
<dbReference type="PROSITE" id="PS51491">
    <property type="entry name" value="TAU_MAP_2"/>
    <property type="match status" value="4"/>
</dbReference>
<dbReference type="InParanoid" id="A0A6P7XS01"/>
<proteinExistence type="predicted"/>
<feature type="region of interest" description="Disordered" evidence="8">
    <location>
        <begin position="9"/>
        <end position="266"/>
    </location>
</feature>
<feature type="compositionally biased region" description="Polar residues" evidence="8">
    <location>
        <begin position="108"/>
        <end position="135"/>
    </location>
</feature>
<reference evidence="10" key="1">
    <citation type="submission" date="2025-08" db="UniProtKB">
        <authorList>
            <consortium name="RefSeq"/>
        </authorList>
    </citation>
    <scope>IDENTIFICATION</scope>
</reference>
<dbReference type="GO" id="GO:0043005">
    <property type="term" value="C:neuron projection"/>
    <property type="evidence" value="ECO:0007669"/>
    <property type="project" value="TreeGrafter"/>
</dbReference>
<feature type="compositionally biased region" description="Basic and acidic residues" evidence="8">
    <location>
        <begin position="238"/>
        <end position="251"/>
    </location>
</feature>
<dbReference type="GO" id="GO:0000226">
    <property type="term" value="P:microtubule cytoskeleton organization"/>
    <property type="evidence" value="ECO:0007669"/>
    <property type="project" value="TreeGrafter"/>
</dbReference>